<proteinExistence type="predicted"/>
<dbReference type="EMBL" id="HBUF01250102">
    <property type="protein sequence ID" value="CAG6679808.1"/>
    <property type="molecule type" value="Transcribed_RNA"/>
</dbReference>
<accession>A0A8D9BM80</accession>
<sequence>MMMKLTLNPPHLTLEKAPNRPATTCDGPAVCSPPPSPRTVRRVIVPCPTSGSWACSWPRFCRTVVWWICPSLMLSLNWSVREIFRITSMNELACYPEAVMMTR</sequence>
<reference evidence="2" key="1">
    <citation type="submission" date="2021-05" db="EMBL/GenBank/DDBJ databases">
        <authorList>
            <person name="Alioto T."/>
            <person name="Alioto T."/>
            <person name="Gomez Garrido J."/>
        </authorList>
    </citation>
    <scope>NUCLEOTIDE SEQUENCE</scope>
</reference>
<dbReference type="EMBL" id="HBUF01250103">
    <property type="protein sequence ID" value="CAG6679813.1"/>
    <property type="molecule type" value="Transcribed_RNA"/>
</dbReference>
<dbReference type="EMBL" id="HBUF01644906">
    <property type="protein sequence ID" value="CAG6785679.1"/>
    <property type="molecule type" value="Transcribed_RNA"/>
</dbReference>
<feature type="region of interest" description="Disordered" evidence="1">
    <location>
        <begin position="1"/>
        <end position="21"/>
    </location>
</feature>
<organism evidence="2">
    <name type="scientific">Cacopsylla melanoneura</name>
    <dbReference type="NCBI Taxonomy" id="428564"/>
    <lineage>
        <taxon>Eukaryota</taxon>
        <taxon>Metazoa</taxon>
        <taxon>Ecdysozoa</taxon>
        <taxon>Arthropoda</taxon>
        <taxon>Hexapoda</taxon>
        <taxon>Insecta</taxon>
        <taxon>Pterygota</taxon>
        <taxon>Neoptera</taxon>
        <taxon>Paraneoptera</taxon>
        <taxon>Hemiptera</taxon>
        <taxon>Sternorrhyncha</taxon>
        <taxon>Psylloidea</taxon>
        <taxon>Psyllidae</taxon>
        <taxon>Psyllinae</taxon>
        <taxon>Cacopsylla</taxon>
    </lineage>
</organism>
<evidence type="ECO:0000313" key="2">
    <source>
        <dbReference type="EMBL" id="CAG6785679.1"/>
    </source>
</evidence>
<dbReference type="EMBL" id="HBUF01250104">
    <property type="protein sequence ID" value="CAG6679818.1"/>
    <property type="molecule type" value="Transcribed_RNA"/>
</dbReference>
<protein>
    <submittedName>
        <fullName evidence="2">Uncharacterized protein</fullName>
    </submittedName>
</protein>
<dbReference type="AlphaFoldDB" id="A0A8D9BM80"/>
<dbReference type="EMBL" id="HBUF01644905">
    <property type="protein sequence ID" value="CAG6785675.1"/>
    <property type="molecule type" value="Transcribed_RNA"/>
</dbReference>
<dbReference type="EMBL" id="HBUF01644907">
    <property type="protein sequence ID" value="CAG6785682.1"/>
    <property type="molecule type" value="Transcribed_RNA"/>
</dbReference>
<evidence type="ECO:0000256" key="1">
    <source>
        <dbReference type="SAM" id="MobiDB-lite"/>
    </source>
</evidence>
<name>A0A8D9BM80_9HEMI</name>